<feature type="compositionally biased region" description="Basic and acidic residues" evidence="1">
    <location>
        <begin position="7"/>
        <end position="32"/>
    </location>
</feature>
<sequence>MNLRKPTNTEDPEKVSHGSPSLEEKEESHSTMREHAIADAALELVSILEARIRFLEFGTRSPYKSGANISFHGFPAAAIDRSRLVKSYKVKALEIFWRNPQYQCPMMIHKINWNAQVNNRHQNEKVLGQLGTNRARRTRSGQRTGQ</sequence>
<gene>
    <name evidence="2" type="ORF">MKZ38_002979</name>
</gene>
<evidence type="ECO:0000313" key="3">
    <source>
        <dbReference type="Proteomes" id="UP001201980"/>
    </source>
</evidence>
<accession>A0AAD5RPD1</accession>
<feature type="region of interest" description="Disordered" evidence="1">
    <location>
        <begin position="1"/>
        <end position="32"/>
    </location>
</feature>
<comment type="caution">
    <text evidence="2">The sequence shown here is derived from an EMBL/GenBank/DDBJ whole genome shotgun (WGS) entry which is preliminary data.</text>
</comment>
<evidence type="ECO:0000313" key="2">
    <source>
        <dbReference type="EMBL" id="KAJ2899546.1"/>
    </source>
</evidence>
<dbReference type="AlphaFoldDB" id="A0AAD5RPD1"/>
<organism evidence="2 3">
    <name type="scientific">Zalerion maritima</name>
    <dbReference type="NCBI Taxonomy" id="339359"/>
    <lineage>
        <taxon>Eukaryota</taxon>
        <taxon>Fungi</taxon>
        <taxon>Dikarya</taxon>
        <taxon>Ascomycota</taxon>
        <taxon>Pezizomycotina</taxon>
        <taxon>Sordariomycetes</taxon>
        <taxon>Lulworthiomycetidae</taxon>
        <taxon>Lulworthiales</taxon>
        <taxon>Lulworthiaceae</taxon>
        <taxon>Zalerion</taxon>
    </lineage>
</organism>
<protein>
    <submittedName>
        <fullName evidence="2">Uncharacterized protein</fullName>
    </submittedName>
</protein>
<name>A0AAD5RPD1_9PEZI</name>
<dbReference type="EMBL" id="JAKWBI020000194">
    <property type="protein sequence ID" value="KAJ2899546.1"/>
    <property type="molecule type" value="Genomic_DNA"/>
</dbReference>
<dbReference type="Proteomes" id="UP001201980">
    <property type="component" value="Unassembled WGS sequence"/>
</dbReference>
<proteinExistence type="predicted"/>
<reference evidence="2" key="1">
    <citation type="submission" date="2022-07" db="EMBL/GenBank/DDBJ databases">
        <title>Draft genome sequence of Zalerion maritima ATCC 34329, a (micro)plastics degrading marine fungus.</title>
        <authorList>
            <person name="Paco A."/>
            <person name="Goncalves M.F.M."/>
            <person name="Rocha-Santos T.A.P."/>
            <person name="Alves A."/>
        </authorList>
    </citation>
    <scope>NUCLEOTIDE SEQUENCE</scope>
    <source>
        <strain evidence="2">ATCC 34329</strain>
    </source>
</reference>
<keyword evidence="3" id="KW-1185">Reference proteome</keyword>
<feature type="region of interest" description="Disordered" evidence="1">
    <location>
        <begin position="127"/>
        <end position="146"/>
    </location>
</feature>
<evidence type="ECO:0000256" key="1">
    <source>
        <dbReference type="SAM" id="MobiDB-lite"/>
    </source>
</evidence>